<proteinExistence type="predicted"/>
<name>I3EFF3_NEMP3</name>
<dbReference type="EMBL" id="GL870880">
    <property type="protein sequence ID" value="EIJ87950.1"/>
    <property type="molecule type" value="Genomic_DNA"/>
</dbReference>
<accession>I3EFF3</accession>
<dbReference type="Proteomes" id="UP000002872">
    <property type="component" value="Unassembled WGS sequence"/>
</dbReference>
<evidence type="ECO:0000313" key="2">
    <source>
        <dbReference type="Proteomes" id="UP000002872"/>
    </source>
</evidence>
<organism evidence="1 2">
    <name type="scientific">Nematocida parisii (strain ERTm3)</name>
    <name type="common">Nematode killer fungus</name>
    <dbReference type="NCBI Taxonomy" id="935791"/>
    <lineage>
        <taxon>Eukaryota</taxon>
        <taxon>Fungi</taxon>
        <taxon>Fungi incertae sedis</taxon>
        <taxon>Microsporidia</taxon>
        <taxon>Nematocida</taxon>
    </lineage>
</organism>
<dbReference type="HOGENOM" id="CLU_2812998_0_0_1"/>
<gene>
    <name evidence="1" type="ORF">NEQG_02022</name>
</gene>
<dbReference type="InParanoid" id="I3EFF3"/>
<dbReference type="AlphaFoldDB" id="I3EFF3"/>
<sequence length="67" mass="7153">MSQNLTISKRPFRMTAASVLAPSLCPDTIPHATATTFFSVPHTSTAPESLTGVTLKYLQSNNSAKCL</sequence>
<reference evidence="1" key="1">
    <citation type="submission" date="2011-01" db="EMBL/GenBank/DDBJ databases">
        <title>The Genome Sequence of Nematocida parisii strain ERTm3.</title>
        <authorList>
            <consortium name="The Broad Institute Genome Sequencing Platform"/>
            <consortium name="The Broad Institute Genome Sequencing Center for Infectious Disease"/>
            <person name="Cuomo C."/>
            <person name="Troemel E."/>
            <person name="Young S.K."/>
            <person name="Zeng Q."/>
            <person name="Gargeya S."/>
            <person name="Fitzgerald M."/>
            <person name="Haas B."/>
            <person name="Abouelleil A."/>
            <person name="Alvarado L."/>
            <person name="Arachchi H.M."/>
            <person name="Berlin A."/>
            <person name="Chapman S.B."/>
            <person name="Gearin G."/>
            <person name="Goldberg J."/>
            <person name="Griggs A."/>
            <person name="Gujja S."/>
            <person name="Hansen M."/>
            <person name="Heiman D."/>
            <person name="Howarth C."/>
            <person name="Larimer J."/>
            <person name="Lui A."/>
            <person name="MacDonald P.J.P."/>
            <person name="McCowen C."/>
            <person name="Montmayeur A."/>
            <person name="Murphy C."/>
            <person name="Neiman D."/>
            <person name="Pearson M."/>
            <person name="Priest M."/>
            <person name="Roberts A."/>
            <person name="Saif S."/>
            <person name="Shea T."/>
            <person name="Sisk P."/>
            <person name="Stolte C."/>
            <person name="Sykes S."/>
            <person name="Wortman J."/>
            <person name="Nusbaum C."/>
            <person name="Birren B."/>
        </authorList>
    </citation>
    <scope>NUCLEOTIDE SEQUENCE</scope>
    <source>
        <strain evidence="1">ERTm3</strain>
    </source>
</reference>
<protein>
    <submittedName>
        <fullName evidence="1">Uncharacterized protein</fullName>
    </submittedName>
</protein>
<evidence type="ECO:0000313" key="1">
    <source>
        <dbReference type="EMBL" id="EIJ87950.1"/>
    </source>
</evidence>
<dbReference type="VEuPathDB" id="MicrosporidiaDB:NEQG_02022"/>
<keyword evidence="2" id="KW-1185">Reference proteome</keyword>